<sequence>MSDFSSEMVMRLAQMSRIALTEAEAQDLADELAVITAAVEKVASVASDEIPATSHPLPLENVMREDVVGDTLDRDEVLAAAPMSADGMFKVAQILGEE</sequence>
<dbReference type="STRING" id="1912795.BK816_02895"/>
<evidence type="ECO:0000313" key="2">
    <source>
        <dbReference type="EMBL" id="AOZ72375.1"/>
    </source>
</evidence>
<evidence type="ECO:0000313" key="3">
    <source>
        <dbReference type="Proteomes" id="UP000176288"/>
    </source>
</evidence>
<keyword evidence="2" id="KW-0808">Transferase</keyword>
<dbReference type="InterPro" id="IPR036113">
    <property type="entry name" value="Asp/Glu-ADT_sf_sub_c"/>
</dbReference>
<keyword evidence="1" id="KW-0436">Ligase</keyword>
<keyword evidence="1" id="KW-0547">Nucleotide-binding</keyword>
<dbReference type="OrthoDB" id="5295223at2"/>
<dbReference type="InterPro" id="IPR003837">
    <property type="entry name" value="GatC"/>
</dbReference>
<dbReference type="GO" id="GO:0006450">
    <property type="term" value="P:regulation of translational fidelity"/>
    <property type="evidence" value="ECO:0007669"/>
    <property type="project" value="InterPro"/>
</dbReference>
<accession>A0A1D9MJ97</accession>
<dbReference type="NCBIfam" id="TIGR00135">
    <property type="entry name" value="gatC"/>
    <property type="match status" value="1"/>
</dbReference>
<reference evidence="2 3" key="1">
    <citation type="submission" date="2016-10" db="EMBL/GenBank/DDBJ databases">
        <title>Actinomyces aegypiusis sp. nov., isolated from the Aegypius monachus in Qinghai Tibet Plateau China.</title>
        <authorList>
            <person name="Wang Y."/>
        </authorList>
    </citation>
    <scope>NUCLEOTIDE SEQUENCE [LARGE SCALE GENOMIC DNA]</scope>
    <source>
        <strain evidence="2 3">VUL4_3</strain>
    </source>
</reference>
<dbReference type="RefSeq" id="WP_071163841.1">
    <property type="nucleotide sequence ID" value="NZ_CP017812.1"/>
</dbReference>
<organism evidence="2 3">
    <name type="scientific">Boudabousia tangfeifanii</name>
    <dbReference type="NCBI Taxonomy" id="1912795"/>
    <lineage>
        <taxon>Bacteria</taxon>
        <taxon>Bacillati</taxon>
        <taxon>Actinomycetota</taxon>
        <taxon>Actinomycetes</taxon>
        <taxon>Actinomycetales</taxon>
        <taxon>Actinomycetaceae</taxon>
        <taxon>Boudabousia</taxon>
    </lineage>
</organism>
<dbReference type="SUPFAM" id="SSF141000">
    <property type="entry name" value="Glu-tRNAGln amidotransferase C subunit"/>
    <property type="match status" value="1"/>
</dbReference>
<dbReference type="GO" id="GO:0050566">
    <property type="term" value="F:asparaginyl-tRNA synthase (glutamine-hydrolyzing) activity"/>
    <property type="evidence" value="ECO:0007669"/>
    <property type="project" value="RHEA"/>
</dbReference>
<keyword evidence="3" id="KW-1185">Reference proteome</keyword>
<evidence type="ECO:0000256" key="1">
    <source>
        <dbReference type="HAMAP-Rule" id="MF_00122"/>
    </source>
</evidence>
<comment type="catalytic activity">
    <reaction evidence="1">
        <text>L-glutamyl-tRNA(Gln) + L-glutamine + ATP + H2O = L-glutaminyl-tRNA(Gln) + L-glutamate + ADP + phosphate + H(+)</text>
        <dbReference type="Rhea" id="RHEA:17521"/>
        <dbReference type="Rhea" id="RHEA-COMP:9681"/>
        <dbReference type="Rhea" id="RHEA-COMP:9684"/>
        <dbReference type="ChEBI" id="CHEBI:15377"/>
        <dbReference type="ChEBI" id="CHEBI:15378"/>
        <dbReference type="ChEBI" id="CHEBI:29985"/>
        <dbReference type="ChEBI" id="CHEBI:30616"/>
        <dbReference type="ChEBI" id="CHEBI:43474"/>
        <dbReference type="ChEBI" id="CHEBI:58359"/>
        <dbReference type="ChEBI" id="CHEBI:78520"/>
        <dbReference type="ChEBI" id="CHEBI:78521"/>
        <dbReference type="ChEBI" id="CHEBI:456216"/>
    </reaction>
</comment>
<dbReference type="HAMAP" id="MF_00122">
    <property type="entry name" value="GatC"/>
    <property type="match status" value="1"/>
</dbReference>
<dbReference type="KEGG" id="avu:BK816_02895"/>
<keyword evidence="1" id="KW-0648">Protein biosynthesis</keyword>
<comment type="catalytic activity">
    <reaction evidence="1">
        <text>L-aspartyl-tRNA(Asn) + L-glutamine + ATP + H2O = L-asparaginyl-tRNA(Asn) + L-glutamate + ADP + phosphate + 2 H(+)</text>
        <dbReference type="Rhea" id="RHEA:14513"/>
        <dbReference type="Rhea" id="RHEA-COMP:9674"/>
        <dbReference type="Rhea" id="RHEA-COMP:9677"/>
        <dbReference type="ChEBI" id="CHEBI:15377"/>
        <dbReference type="ChEBI" id="CHEBI:15378"/>
        <dbReference type="ChEBI" id="CHEBI:29985"/>
        <dbReference type="ChEBI" id="CHEBI:30616"/>
        <dbReference type="ChEBI" id="CHEBI:43474"/>
        <dbReference type="ChEBI" id="CHEBI:58359"/>
        <dbReference type="ChEBI" id="CHEBI:78515"/>
        <dbReference type="ChEBI" id="CHEBI:78516"/>
        <dbReference type="ChEBI" id="CHEBI:456216"/>
    </reaction>
</comment>
<name>A0A1D9MJ97_9ACTO</name>
<comment type="function">
    <text evidence="1">Allows the formation of correctly charged Asn-tRNA(Asn) or Gln-tRNA(Gln) through the transamidation of misacylated Asp-tRNA(Asn) or Glu-tRNA(Gln) in organisms which lack either or both of asparaginyl-tRNA or glutaminyl-tRNA synthetases. The reaction takes place in the presence of glutamine and ATP through an activated phospho-Asp-tRNA(Asn) or phospho-Glu-tRNA(Gln).</text>
</comment>
<dbReference type="Pfam" id="PF02686">
    <property type="entry name" value="GatC"/>
    <property type="match status" value="1"/>
</dbReference>
<dbReference type="AlphaFoldDB" id="A0A1D9MJ97"/>
<dbReference type="Gene3D" id="1.10.20.60">
    <property type="entry name" value="Glu-tRNAGln amidotransferase C subunit, N-terminal domain"/>
    <property type="match status" value="1"/>
</dbReference>
<comment type="subunit">
    <text evidence="1">Heterotrimer of A, B and C subunits.</text>
</comment>
<keyword evidence="1" id="KW-0067">ATP-binding</keyword>
<dbReference type="GO" id="GO:0006412">
    <property type="term" value="P:translation"/>
    <property type="evidence" value="ECO:0007669"/>
    <property type="project" value="UniProtKB-UniRule"/>
</dbReference>
<dbReference type="GO" id="GO:0050567">
    <property type="term" value="F:glutaminyl-tRNA synthase (glutamine-hydrolyzing) activity"/>
    <property type="evidence" value="ECO:0007669"/>
    <property type="project" value="UniProtKB-UniRule"/>
</dbReference>
<dbReference type="GO" id="GO:0016740">
    <property type="term" value="F:transferase activity"/>
    <property type="evidence" value="ECO:0007669"/>
    <property type="project" value="UniProtKB-KW"/>
</dbReference>
<protein>
    <recommendedName>
        <fullName evidence="1">Aspartyl/glutamyl-tRNA(Asn/Gln) amidotransferase subunit C</fullName>
        <shortName evidence="1">Asp/Glu-ADT subunit C</shortName>
        <ecNumber evidence="1">6.3.5.-</ecNumber>
    </recommendedName>
</protein>
<dbReference type="GO" id="GO:0005524">
    <property type="term" value="F:ATP binding"/>
    <property type="evidence" value="ECO:0007669"/>
    <property type="project" value="UniProtKB-KW"/>
</dbReference>
<gene>
    <name evidence="1" type="primary">gatC</name>
    <name evidence="2" type="ORF">BK816_02895</name>
</gene>
<dbReference type="Proteomes" id="UP000176288">
    <property type="component" value="Chromosome"/>
</dbReference>
<proteinExistence type="inferred from homology"/>
<dbReference type="EMBL" id="CP017812">
    <property type="protein sequence ID" value="AOZ72375.1"/>
    <property type="molecule type" value="Genomic_DNA"/>
</dbReference>
<dbReference type="EC" id="6.3.5.-" evidence="1"/>
<comment type="similarity">
    <text evidence="1">Belongs to the GatC family.</text>
</comment>